<dbReference type="EMBL" id="UINC01013209">
    <property type="protein sequence ID" value="SVA57236.1"/>
    <property type="molecule type" value="Genomic_DNA"/>
</dbReference>
<evidence type="ECO:0008006" key="3">
    <source>
        <dbReference type="Google" id="ProtNLM"/>
    </source>
</evidence>
<dbReference type="FunFam" id="1.10.3880.10:FF:000001">
    <property type="entry name" value="Probable Fe(2+)-trafficking protein"/>
    <property type="match status" value="1"/>
</dbReference>
<gene>
    <name evidence="2" type="ORF">METZ01_LOCUS110090</name>
</gene>
<dbReference type="Gene3D" id="1.10.3880.10">
    <property type="entry name" value="Fe(II) trafficking protein YggX"/>
    <property type="match status" value="1"/>
</dbReference>
<protein>
    <recommendedName>
        <fullName evidence="3">Oxidative damage protection protein</fullName>
    </recommendedName>
</protein>
<organism evidence="2">
    <name type="scientific">marine metagenome</name>
    <dbReference type="NCBI Taxonomy" id="408172"/>
    <lineage>
        <taxon>unclassified sequences</taxon>
        <taxon>metagenomes</taxon>
        <taxon>ecological metagenomes</taxon>
    </lineage>
</organism>
<keyword evidence="1" id="KW-0408">Iron</keyword>
<sequence>VRLVNCILLGKEAEGLERPTYPGDLGQRIFENVSKHAWGEWLKHQTMLINEYRLTPFEPKARQFLEKEMEKFFFGEGSEKPEGFHSED</sequence>
<evidence type="ECO:0000256" key="1">
    <source>
        <dbReference type="ARBA" id="ARBA00023004"/>
    </source>
</evidence>
<name>A0A381WXH0_9ZZZZ</name>
<dbReference type="NCBIfam" id="NF003817">
    <property type="entry name" value="PRK05408.1"/>
    <property type="match status" value="1"/>
</dbReference>
<dbReference type="HAMAP" id="MF_00686">
    <property type="entry name" value="Fe_traffic_YggX"/>
    <property type="match status" value="1"/>
</dbReference>
<feature type="non-terminal residue" evidence="2">
    <location>
        <position position="1"/>
    </location>
</feature>
<dbReference type="AlphaFoldDB" id="A0A381WXH0"/>
<dbReference type="InterPro" id="IPR007457">
    <property type="entry name" value="Fe_traffick_prot_YggX"/>
</dbReference>
<dbReference type="GO" id="GO:0005829">
    <property type="term" value="C:cytosol"/>
    <property type="evidence" value="ECO:0007669"/>
    <property type="project" value="TreeGrafter"/>
</dbReference>
<dbReference type="GO" id="GO:0034599">
    <property type="term" value="P:cellular response to oxidative stress"/>
    <property type="evidence" value="ECO:0007669"/>
    <property type="project" value="TreeGrafter"/>
</dbReference>
<dbReference type="PANTHER" id="PTHR36965">
    <property type="entry name" value="FE(2+)-TRAFFICKING PROTEIN-RELATED"/>
    <property type="match status" value="1"/>
</dbReference>
<evidence type="ECO:0000313" key="2">
    <source>
        <dbReference type="EMBL" id="SVA57236.1"/>
    </source>
</evidence>
<accession>A0A381WXH0</accession>
<dbReference type="SUPFAM" id="SSF111148">
    <property type="entry name" value="YggX-like"/>
    <property type="match status" value="1"/>
</dbReference>
<reference evidence="2" key="1">
    <citation type="submission" date="2018-05" db="EMBL/GenBank/DDBJ databases">
        <authorList>
            <person name="Lanie J.A."/>
            <person name="Ng W.-L."/>
            <person name="Kazmierczak K.M."/>
            <person name="Andrzejewski T.M."/>
            <person name="Davidsen T.M."/>
            <person name="Wayne K.J."/>
            <person name="Tettelin H."/>
            <person name="Glass J.I."/>
            <person name="Rusch D."/>
            <person name="Podicherti R."/>
            <person name="Tsui H.-C.T."/>
            <person name="Winkler M.E."/>
        </authorList>
    </citation>
    <scope>NUCLEOTIDE SEQUENCE</scope>
</reference>
<dbReference type="PANTHER" id="PTHR36965:SF1">
    <property type="entry name" value="FE(2+)-TRAFFICKING PROTEIN-RELATED"/>
    <property type="match status" value="1"/>
</dbReference>
<dbReference type="GO" id="GO:0005506">
    <property type="term" value="F:iron ion binding"/>
    <property type="evidence" value="ECO:0007669"/>
    <property type="project" value="InterPro"/>
</dbReference>
<dbReference type="PIRSF" id="PIRSF029827">
    <property type="entry name" value="Fe_traffic_YggX"/>
    <property type="match status" value="1"/>
</dbReference>
<proteinExistence type="inferred from homology"/>
<dbReference type="InterPro" id="IPR036766">
    <property type="entry name" value="Fe_traffick_prot_YggX_sf"/>
</dbReference>
<dbReference type="Pfam" id="PF04362">
    <property type="entry name" value="Iron_traffic"/>
    <property type="match status" value="1"/>
</dbReference>